<dbReference type="SMART" id="SM00331">
    <property type="entry name" value="PP2C_SIG"/>
    <property type="match status" value="1"/>
</dbReference>
<evidence type="ECO:0000256" key="4">
    <source>
        <dbReference type="RuleBase" id="RU003465"/>
    </source>
</evidence>
<protein>
    <recommendedName>
        <fullName evidence="6">PPM-type phosphatase domain-containing protein</fullName>
    </recommendedName>
</protein>
<dbReference type="Gene3D" id="3.60.40.10">
    <property type="entry name" value="PPM-type phosphatase domain"/>
    <property type="match status" value="1"/>
</dbReference>
<feature type="region of interest" description="Disordered" evidence="5">
    <location>
        <begin position="1"/>
        <end position="21"/>
    </location>
</feature>
<dbReference type="STRING" id="686832.A0A0C3CDD9"/>
<accession>A0A0C3CDD9</accession>
<dbReference type="PROSITE" id="PS01032">
    <property type="entry name" value="PPM_1"/>
    <property type="match status" value="1"/>
</dbReference>
<keyword evidence="8" id="KW-1185">Reference proteome</keyword>
<keyword evidence="1" id="KW-0479">Metal-binding</keyword>
<reference evidence="7 8" key="1">
    <citation type="submission" date="2014-04" db="EMBL/GenBank/DDBJ databases">
        <authorList>
            <consortium name="DOE Joint Genome Institute"/>
            <person name="Kuo A."/>
            <person name="Gay G."/>
            <person name="Dore J."/>
            <person name="Kohler A."/>
            <person name="Nagy L.G."/>
            <person name="Floudas D."/>
            <person name="Copeland A."/>
            <person name="Barry K.W."/>
            <person name="Cichocki N."/>
            <person name="Veneault-Fourrey C."/>
            <person name="LaButti K."/>
            <person name="Lindquist E.A."/>
            <person name="Lipzen A."/>
            <person name="Lundell T."/>
            <person name="Morin E."/>
            <person name="Murat C."/>
            <person name="Sun H."/>
            <person name="Tunlid A."/>
            <person name="Henrissat B."/>
            <person name="Grigoriev I.V."/>
            <person name="Hibbett D.S."/>
            <person name="Martin F."/>
            <person name="Nordberg H.P."/>
            <person name="Cantor M.N."/>
            <person name="Hua S.X."/>
        </authorList>
    </citation>
    <scope>NUCLEOTIDE SEQUENCE [LARGE SCALE GENOMIC DNA]</scope>
    <source>
        <strain evidence="8">h7</strain>
    </source>
</reference>
<keyword evidence="3 4" id="KW-0904">Protein phosphatase</keyword>
<feature type="domain" description="PPM-type phosphatase" evidence="6">
    <location>
        <begin position="46"/>
        <end position="349"/>
    </location>
</feature>
<dbReference type="InterPro" id="IPR000222">
    <property type="entry name" value="PP2C_BS"/>
</dbReference>
<evidence type="ECO:0000313" key="8">
    <source>
        <dbReference type="Proteomes" id="UP000053424"/>
    </source>
</evidence>
<sequence length="349" mass="38573">MQAKGPQNAAPVSDSPAESSCLTSNEDVVGRIVSPTLTCAIPPEYGVCIHAAQYQPTEPPIEDRFSLDFDPIQNRLIIGVYDGHGGPDTSEYVSKSLPLRLLQHPPSKHSEQFKDLDDSILHAFKRDHSFFRPRSANWIHNAQLIKSGSTALVLDIDLKTLSGAYANAGDCRLVLCHGGVAVLETKDLNSKTPSEQERLVREHPKEDQLLVGNRLFGRLMSTRGFGDGYYKLPTGFLGMEHRRYIDTLSAIEKPGKIPMNDQYAPLFFAYKTPPYVTPTPQTGEHQLEKGDIIIMATDGLWDLISTKEASEIVLQGAAETHNDLARYLLERVKALKSPGDDVTILVIQV</sequence>
<gene>
    <name evidence="7" type="ORF">M413DRAFT_27905</name>
</gene>
<evidence type="ECO:0000256" key="2">
    <source>
        <dbReference type="ARBA" id="ARBA00022801"/>
    </source>
</evidence>
<dbReference type="PROSITE" id="PS51746">
    <property type="entry name" value="PPM_2"/>
    <property type="match status" value="1"/>
</dbReference>
<dbReference type="PANTHER" id="PTHR13832">
    <property type="entry name" value="PROTEIN PHOSPHATASE 2C"/>
    <property type="match status" value="1"/>
</dbReference>
<dbReference type="InterPro" id="IPR036457">
    <property type="entry name" value="PPM-type-like_dom_sf"/>
</dbReference>
<dbReference type="SMART" id="SM00332">
    <property type="entry name" value="PP2Cc"/>
    <property type="match status" value="1"/>
</dbReference>
<dbReference type="Pfam" id="PF00481">
    <property type="entry name" value="PP2C"/>
    <property type="match status" value="1"/>
</dbReference>
<dbReference type="HOGENOM" id="CLU_860713_0_0_1"/>
<evidence type="ECO:0000313" key="7">
    <source>
        <dbReference type="EMBL" id="KIM41591.1"/>
    </source>
</evidence>
<evidence type="ECO:0000256" key="5">
    <source>
        <dbReference type="SAM" id="MobiDB-lite"/>
    </source>
</evidence>
<dbReference type="PANTHER" id="PTHR13832:SF792">
    <property type="entry name" value="GM14286P"/>
    <property type="match status" value="1"/>
</dbReference>
<dbReference type="InterPro" id="IPR001932">
    <property type="entry name" value="PPM-type_phosphatase-like_dom"/>
</dbReference>
<name>A0A0C3CDD9_HEBCY</name>
<dbReference type="GO" id="GO:0046872">
    <property type="term" value="F:metal ion binding"/>
    <property type="evidence" value="ECO:0007669"/>
    <property type="project" value="UniProtKB-KW"/>
</dbReference>
<proteinExistence type="inferred from homology"/>
<organism evidence="7 8">
    <name type="scientific">Hebeloma cylindrosporum</name>
    <dbReference type="NCBI Taxonomy" id="76867"/>
    <lineage>
        <taxon>Eukaryota</taxon>
        <taxon>Fungi</taxon>
        <taxon>Dikarya</taxon>
        <taxon>Basidiomycota</taxon>
        <taxon>Agaricomycotina</taxon>
        <taxon>Agaricomycetes</taxon>
        <taxon>Agaricomycetidae</taxon>
        <taxon>Agaricales</taxon>
        <taxon>Agaricineae</taxon>
        <taxon>Hymenogastraceae</taxon>
        <taxon>Hebeloma</taxon>
    </lineage>
</organism>
<keyword evidence="2 4" id="KW-0378">Hydrolase</keyword>
<comment type="similarity">
    <text evidence="4">Belongs to the PP2C family.</text>
</comment>
<reference evidence="8" key="2">
    <citation type="submission" date="2015-01" db="EMBL/GenBank/DDBJ databases">
        <title>Evolutionary Origins and Diversification of the Mycorrhizal Mutualists.</title>
        <authorList>
            <consortium name="DOE Joint Genome Institute"/>
            <consortium name="Mycorrhizal Genomics Consortium"/>
            <person name="Kohler A."/>
            <person name="Kuo A."/>
            <person name="Nagy L.G."/>
            <person name="Floudas D."/>
            <person name="Copeland A."/>
            <person name="Barry K.W."/>
            <person name="Cichocki N."/>
            <person name="Veneault-Fourrey C."/>
            <person name="LaButti K."/>
            <person name="Lindquist E.A."/>
            <person name="Lipzen A."/>
            <person name="Lundell T."/>
            <person name="Morin E."/>
            <person name="Murat C."/>
            <person name="Riley R."/>
            <person name="Ohm R."/>
            <person name="Sun H."/>
            <person name="Tunlid A."/>
            <person name="Henrissat B."/>
            <person name="Grigoriev I.V."/>
            <person name="Hibbett D.S."/>
            <person name="Martin F."/>
        </authorList>
    </citation>
    <scope>NUCLEOTIDE SEQUENCE [LARGE SCALE GENOMIC DNA]</scope>
    <source>
        <strain evidence="8">h7</strain>
    </source>
</reference>
<dbReference type="AlphaFoldDB" id="A0A0C3CDD9"/>
<dbReference type="CDD" id="cd00143">
    <property type="entry name" value="PP2Cc"/>
    <property type="match status" value="1"/>
</dbReference>
<dbReference type="Proteomes" id="UP000053424">
    <property type="component" value="Unassembled WGS sequence"/>
</dbReference>
<dbReference type="OrthoDB" id="420076at2759"/>
<dbReference type="EMBL" id="KN831780">
    <property type="protein sequence ID" value="KIM41591.1"/>
    <property type="molecule type" value="Genomic_DNA"/>
</dbReference>
<evidence type="ECO:0000259" key="6">
    <source>
        <dbReference type="PROSITE" id="PS51746"/>
    </source>
</evidence>
<dbReference type="SUPFAM" id="SSF81606">
    <property type="entry name" value="PP2C-like"/>
    <property type="match status" value="1"/>
</dbReference>
<evidence type="ECO:0000256" key="1">
    <source>
        <dbReference type="ARBA" id="ARBA00022723"/>
    </source>
</evidence>
<evidence type="ECO:0000256" key="3">
    <source>
        <dbReference type="ARBA" id="ARBA00022912"/>
    </source>
</evidence>
<dbReference type="GO" id="GO:0004722">
    <property type="term" value="F:protein serine/threonine phosphatase activity"/>
    <property type="evidence" value="ECO:0007669"/>
    <property type="project" value="InterPro"/>
</dbReference>
<dbReference type="InterPro" id="IPR015655">
    <property type="entry name" value="PP2C"/>
</dbReference>